<keyword evidence="2 4" id="KW-0831">Ubiquinone biosynthesis</keyword>
<reference evidence="6" key="1">
    <citation type="submission" date="2015-10" db="EMBL/GenBank/DDBJ databases">
        <title>Complete Genome Sequence of Aeromonas schubertii strain WL1483.</title>
        <authorList>
            <person name="Liu L."/>
        </authorList>
    </citation>
    <scope>NUCLEOTIDE SEQUENCE [LARGE SCALE GENOMIC DNA]</scope>
    <source>
        <strain evidence="6">WL1483</strain>
    </source>
</reference>
<dbReference type="InterPro" id="IPR028978">
    <property type="entry name" value="Chorismate_lyase_/UTRA_dom_sf"/>
</dbReference>
<sequence length="177" mass="19418">MVNSESFIPLEQLTPWQDPQVELLPPGLVPWLLESGSLTRRLREQLADFSLTLLGYRSLALDGEASQLLGEGSGQCREVILHGGGAPCVYGWTLLPARAMATAQLSGQGETPLGELIFAHPQAQRSRLQLARFRVAANPWSPAAELWGRRSLLFLQGVPLLVHELFLPGLFDAKERA</sequence>
<comment type="similarity">
    <text evidence="4">Belongs to the UbiC family.</text>
</comment>
<evidence type="ECO:0000313" key="6">
    <source>
        <dbReference type="Proteomes" id="UP000058114"/>
    </source>
</evidence>
<feature type="binding site" evidence="4">
    <location>
        <position position="77"/>
    </location>
    <ligand>
        <name>substrate</name>
    </ligand>
</feature>
<dbReference type="EMBL" id="CP013067">
    <property type="protein sequence ID" value="ALP42989.1"/>
    <property type="molecule type" value="Genomic_DNA"/>
</dbReference>
<comment type="caution">
    <text evidence="4">Lacks conserved residue(s) required for the propagation of feature annotation.</text>
</comment>
<dbReference type="Proteomes" id="UP000058114">
    <property type="component" value="Chromosome"/>
</dbReference>
<keyword evidence="4 5" id="KW-0670">Pyruvate</keyword>
<dbReference type="HAMAP" id="MF_01632">
    <property type="entry name" value="UbiC"/>
    <property type="match status" value="1"/>
</dbReference>
<feature type="binding site" evidence="4">
    <location>
        <position position="113"/>
    </location>
    <ligand>
        <name>substrate</name>
    </ligand>
</feature>
<dbReference type="GO" id="GO:0006744">
    <property type="term" value="P:ubiquinone biosynthetic process"/>
    <property type="evidence" value="ECO:0007669"/>
    <property type="project" value="UniProtKB-UniRule"/>
</dbReference>
<proteinExistence type="inferred from homology"/>
<dbReference type="Pfam" id="PF04345">
    <property type="entry name" value="Chor_lyase"/>
    <property type="match status" value="1"/>
</dbReference>
<dbReference type="PANTHER" id="PTHR38683">
    <property type="entry name" value="CHORISMATE PYRUVATE-LYASE"/>
    <property type="match status" value="1"/>
</dbReference>
<dbReference type="EC" id="4.1.3.40" evidence="4"/>
<dbReference type="GO" id="GO:0005829">
    <property type="term" value="C:cytosol"/>
    <property type="evidence" value="ECO:0007669"/>
    <property type="project" value="TreeGrafter"/>
</dbReference>
<comment type="function">
    <text evidence="4">Removes the pyruvyl group from chorismate, with concomitant aromatization of the ring, to provide 4-hydroxybenzoate (4HB) for the ubiquinone pathway.</text>
</comment>
<comment type="catalytic activity">
    <reaction evidence="4">
        <text>chorismate = 4-hydroxybenzoate + pyruvate</text>
        <dbReference type="Rhea" id="RHEA:16505"/>
        <dbReference type="ChEBI" id="CHEBI:15361"/>
        <dbReference type="ChEBI" id="CHEBI:17879"/>
        <dbReference type="ChEBI" id="CHEBI:29748"/>
        <dbReference type="EC" id="4.1.3.40"/>
    </reaction>
</comment>
<feature type="binding site" evidence="4">
    <location>
        <position position="164"/>
    </location>
    <ligand>
        <name>substrate</name>
    </ligand>
</feature>
<evidence type="ECO:0000256" key="3">
    <source>
        <dbReference type="ARBA" id="ARBA00023239"/>
    </source>
</evidence>
<organism evidence="5 6">
    <name type="scientific">Aeromonas schubertii</name>
    <dbReference type="NCBI Taxonomy" id="652"/>
    <lineage>
        <taxon>Bacteria</taxon>
        <taxon>Pseudomonadati</taxon>
        <taxon>Pseudomonadota</taxon>
        <taxon>Gammaproteobacteria</taxon>
        <taxon>Aeromonadales</taxon>
        <taxon>Aeromonadaceae</taxon>
        <taxon>Aeromonas</taxon>
    </lineage>
</organism>
<protein>
    <recommendedName>
        <fullName evidence="4">Probable chorismate pyruvate-lyase</fullName>
        <shortName evidence="4">CL</shortName>
        <shortName evidence="4">CPL</shortName>
        <ecNumber evidence="4">4.1.3.40</ecNumber>
    </recommendedName>
</protein>
<dbReference type="Gene3D" id="3.40.1410.10">
    <property type="entry name" value="Chorismate lyase-like"/>
    <property type="match status" value="1"/>
</dbReference>
<keyword evidence="1 4" id="KW-0963">Cytoplasm</keyword>
<dbReference type="PANTHER" id="PTHR38683:SF1">
    <property type="entry name" value="CHORISMATE PYRUVATE-LYASE"/>
    <property type="match status" value="1"/>
</dbReference>
<comment type="subcellular location">
    <subcellularLocation>
        <location evidence="4">Cytoplasm</location>
    </subcellularLocation>
</comment>
<dbReference type="SUPFAM" id="SSF64288">
    <property type="entry name" value="Chorismate lyase-like"/>
    <property type="match status" value="1"/>
</dbReference>
<evidence type="ECO:0000256" key="2">
    <source>
        <dbReference type="ARBA" id="ARBA00022688"/>
    </source>
</evidence>
<dbReference type="InterPro" id="IPR007440">
    <property type="entry name" value="Chorismate--pyruvate_lyase"/>
</dbReference>
<dbReference type="PATRIC" id="fig|652.5.peg.74"/>
<keyword evidence="3 4" id="KW-0456">Lyase</keyword>
<reference evidence="5 6" key="2">
    <citation type="journal article" date="2016" name="Genome Announc.">
        <title>Complete Genome Sequence of the Highly Virulent Aeromonas schubertii Strain WL1483, Isolated from Diseased Snakehead Fish (Channa argus) in China.</title>
        <authorList>
            <person name="Liu L."/>
            <person name="Li N."/>
            <person name="Zhang D."/>
            <person name="Fu X."/>
            <person name="Shi C."/>
            <person name="Lin Q."/>
            <person name="Hao G."/>
        </authorList>
    </citation>
    <scope>NUCLEOTIDE SEQUENCE [LARGE SCALE GENOMIC DNA]</scope>
    <source>
        <strain evidence="5 6">WL1483</strain>
    </source>
</reference>
<gene>
    <name evidence="4 5" type="primary">ubiC</name>
    <name evidence="5" type="ORF">WL1483_3570</name>
</gene>
<dbReference type="GO" id="GO:0042866">
    <property type="term" value="P:pyruvate biosynthetic process"/>
    <property type="evidence" value="ECO:0007669"/>
    <property type="project" value="UniProtKB-UniRule"/>
</dbReference>
<comment type="pathway">
    <text evidence="4">Cofactor biosynthesis; ubiquinone biosynthesis.</text>
</comment>
<evidence type="ECO:0000256" key="1">
    <source>
        <dbReference type="ARBA" id="ARBA00022490"/>
    </source>
</evidence>
<dbReference type="AlphaFoldDB" id="A0A0S2SMM3"/>
<accession>A0A0S2SMM3</accession>
<dbReference type="GO" id="GO:0008813">
    <property type="term" value="F:chorismate lyase activity"/>
    <property type="evidence" value="ECO:0007669"/>
    <property type="project" value="UniProtKB-UniRule"/>
</dbReference>
<evidence type="ECO:0000313" key="5">
    <source>
        <dbReference type="EMBL" id="ALP42989.1"/>
    </source>
</evidence>
<name>A0A0S2SMM3_9GAMM</name>
<dbReference type="KEGG" id="asr:WL1483_3570"/>
<evidence type="ECO:0000256" key="4">
    <source>
        <dbReference type="HAMAP-Rule" id="MF_01632"/>
    </source>
</evidence>
<dbReference type="UniPathway" id="UPA00232"/>